<dbReference type="EMBL" id="VSWC01000119">
    <property type="protein sequence ID" value="KAA1082458.1"/>
    <property type="molecule type" value="Genomic_DNA"/>
</dbReference>
<sequence length="101" mass="11188">MDMSKSQLPFTLSVTPESRPIGPPVGGGIRSVPTSFEHLANFHVSPYFQNVNQHRKKQPAMEISWEANLARPPQACMKIYLPMLGVMGHGVARPVIVTSQY</sequence>
<gene>
    <name evidence="2" type="ORF">PGT21_004030</name>
</gene>
<dbReference type="Proteomes" id="UP000324748">
    <property type="component" value="Unassembled WGS sequence"/>
</dbReference>
<comment type="caution">
    <text evidence="2">The sequence shown here is derived from an EMBL/GenBank/DDBJ whole genome shotgun (WGS) entry which is preliminary data.</text>
</comment>
<dbReference type="AlphaFoldDB" id="A0A5B0N300"/>
<evidence type="ECO:0000256" key="1">
    <source>
        <dbReference type="SAM" id="MobiDB-lite"/>
    </source>
</evidence>
<feature type="compositionally biased region" description="Polar residues" evidence="1">
    <location>
        <begin position="1"/>
        <end position="16"/>
    </location>
</feature>
<accession>A0A5B0N300</accession>
<evidence type="ECO:0000313" key="3">
    <source>
        <dbReference type="Proteomes" id="UP000324748"/>
    </source>
</evidence>
<proteinExistence type="predicted"/>
<keyword evidence="3" id="KW-1185">Reference proteome</keyword>
<evidence type="ECO:0000313" key="2">
    <source>
        <dbReference type="EMBL" id="KAA1082458.1"/>
    </source>
</evidence>
<name>A0A5B0N300_PUCGR</name>
<protein>
    <submittedName>
        <fullName evidence="2">Uncharacterized protein</fullName>
    </submittedName>
</protein>
<organism evidence="2 3">
    <name type="scientific">Puccinia graminis f. sp. tritici</name>
    <dbReference type="NCBI Taxonomy" id="56615"/>
    <lineage>
        <taxon>Eukaryota</taxon>
        <taxon>Fungi</taxon>
        <taxon>Dikarya</taxon>
        <taxon>Basidiomycota</taxon>
        <taxon>Pucciniomycotina</taxon>
        <taxon>Pucciniomycetes</taxon>
        <taxon>Pucciniales</taxon>
        <taxon>Pucciniaceae</taxon>
        <taxon>Puccinia</taxon>
    </lineage>
</organism>
<reference evidence="2 3" key="1">
    <citation type="submission" date="2019-05" db="EMBL/GenBank/DDBJ databases">
        <title>Emergence of the Ug99 lineage of the wheat stem rust pathogen through somatic hybridization.</title>
        <authorList>
            <person name="Li F."/>
            <person name="Upadhyaya N.M."/>
            <person name="Sperschneider J."/>
            <person name="Matny O."/>
            <person name="Nguyen-Phuc H."/>
            <person name="Mago R."/>
            <person name="Raley C."/>
            <person name="Miller M.E."/>
            <person name="Silverstein K.A.T."/>
            <person name="Henningsen E."/>
            <person name="Hirsch C.D."/>
            <person name="Visser B."/>
            <person name="Pretorius Z.A."/>
            <person name="Steffenson B.J."/>
            <person name="Schwessinger B."/>
            <person name="Dodds P.N."/>
            <person name="Figueroa M."/>
        </authorList>
    </citation>
    <scope>NUCLEOTIDE SEQUENCE [LARGE SCALE GENOMIC DNA]</scope>
    <source>
        <strain evidence="2">21-0</strain>
    </source>
</reference>
<feature type="region of interest" description="Disordered" evidence="1">
    <location>
        <begin position="1"/>
        <end position="27"/>
    </location>
</feature>